<dbReference type="Pfam" id="PF01957">
    <property type="entry name" value="NfeD"/>
    <property type="match status" value="1"/>
</dbReference>
<comment type="caution">
    <text evidence="7">The sequence shown here is derived from an EMBL/GenBank/DDBJ whole genome shotgun (WGS) entry which is preliminary data.</text>
</comment>
<evidence type="ECO:0000259" key="6">
    <source>
        <dbReference type="Pfam" id="PF01957"/>
    </source>
</evidence>
<dbReference type="Proteomes" id="UP000272051">
    <property type="component" value="Unassembled WGS sequence"/>
</dbReference>
<sequence length="132" mass="14319">MTTAVKTIQRKALLLITTFLDEALAAIILLAVLPSFGFQIPVEYVIATMAAIAIITYALYKASIKVYAAKPALGVEEMMGAEGVVIEPLTPRGRVRIGNELWSAESLNGYLSEGTKVKVVEVEGLLLKVKRR</sequence>
<gene>
    <name evidence="7" type="ORF">DRJ33_05095</name>
</gene>
<dbReference type="AlphaFoldDB" id="A0A497EX78"/>
<feature type="transmembrane region" description="Helical" evidence="5">
    <location>
        <begin position="12"/>
        <end position="36"/>
    </location>
</feature>
<dbReference type="InterPro" id="IPR012340">
    <property type="entry name" value="NA-bd_OB-fold"/>
</dbReference>
<evidence type="ECO:0000256" key="3">
    <source>
        <dbReference type="ARBA" id="ARBA00022989"/>
    </source>
</evidence>
<reference evidence="7 8" key="1">
    <citation type="submission" date="2018-06" db="EMBL/GenBank/DDBJ databases">
        <title>Extensive metabolic versatility and redundancy in microbially diverse, dynamic hydrothermal sediments.</title>
        <authorList>
            <person name="Dombrowski N."/>
            <person name="Teske A."/>
            <person name="Baker B.J."/>
        </authorList>
    </citation>
    <scope>NUCLEOTIDE SEQUENCE [LARGE SCALE GENOMIC DNA]</scope>
    <source>
        <strain evidence="7">B34_G17</strain>
    </source>
</reference>
<name>A0A497EX78_9CREN</name>
<feature type="transmembrane region" description="Helical" evidence="5">
    <location>
        <begin position="42"/>
        <end position="60"/>
    </location>
</feature>
<proteinExistence type="predicted"/>
<protein>
    <recommendedName>
        <fullName evidence="6">NfeD-like C-terminal domain-containing protein</fullName>
    </recommendedName>
</protein>
<organism evidence="7 8">
    <name type="scientific">Thermoproteota archaeon</name>
    <dbReference type="NCBI Taxonomy" id="2056631"/>
    <lineage>
        <taxon>Archaea</taxon>
        <taxon>Thermoproteota</taxon>
    </lineage>
</organism>
<dbReference type="EMBL" id="QMQX01000083">
    <property type="protein sequence ID" value="RLE51825.1"/>
    <property type="molecule type" value="Genomic_DNA"/>
</dbReference>
<keyword evidence="3 5" id="KW-1133">Transmembrane helix</keyword>
<comment type="subcellular location">
    <subcellularLocation>
        <location evidence="1">Membrane</location>
        <topology evidence="1">Multi-pass membrane protein</topology>
    </subcellularLocation>
</comment>
<dbReference type="GO" id="GO:0016020">
    <property type="term" value="C:membrane"/>
    <property type="evidence" value="ECO:0007669"/>
    <property type="project" value="UniProtKB-SubCell"/>
</dbReference>
<keyword evidence="4 5" id="KW-0472">Membrane</keyword>
<dbReference type="PANTHER" id="PTHR33507">
    <property type="entry name" value="INNER MEMBRANE PROTEIN YBBJ"/>
    <property type="match status" value="1"/>
</dbReference>
<evidence type="ECO:0000256" key="4">
    <source>
        <dbReference type="ARBA" id="ARBA00023136"/>
    </source>
</evidence>
<feature type="domain" description="NfeD-like C-terminal" evidence="6">
    <location>
        <begin position="75"/>
        <end position="131"/>
    </location>
</feature>
<evidence type="ECO:0000256" key="2">
    <source>
        <dbReference type="ARBA" id="ARBA00022692"/>
    </source>
</evidence>
<dbReference type="InterPro" id="IPR002810">
    <property type="entry name" value="NfeD-like_C"/>
</dbReference>
<keyword evidence="2 5" id="KW-0812">Transmembrane</keyword>
<dbReference type="InterPro" id="IPR052165">
    <property type="entry name" value="Membrane_assoc_protease"/>
</dbReference>
<evidence type="ECO:0000256" key="1">
    <source>
        <dbReference type="ARBA" id="ARBA00004141"/>
    </source>
</evidence>
<dbReference type="PANTHER" id="PTHR33507:SF4">
    <property type="entry name" value="NODULATION COMPETITIVENESS PROTEIN NFED"/>
    <property type="match status" value="1"/>
</dbReference>
<evidence type="ECO:0000256" key="5">
    <source>
        <dbReference type="SAM" id="Phobius"/>
    </source>
</evidence>
<dbReference type="SUPFAM" id="SSF141322">
    <property type="entry name" value="NfeD domain-like"/>
    <property type="match status" value="1"/>
</dbReference>
<evidence type="ECO:0000313" key="8">
    <source>
        <dbReference type="Proteomes" id="UP000272051"/>
    </source>
</evidence>
<dbReference type="Gene3D" id="2.40.50.140">
    <property type="entry name" value="Nucleic acid-binding proteins"/>
    <property type="match status" value="1"/>
</dbReference>
<evidence type="ECO:0000313" key="7">
    <source>
        <dbReference type="EMBL" id="RLE51825.1"/>
    </source>
</evidence>
<accession>A0A497EX78</accession>